<accession>A0A2K3E670</accession>
<feature type="compositionally biased region" description="Low complexity" evidence="1">
    <location>
        <begin position="74"/>
        <end position="95"/>
    </location>
</feature>
<dbReference type="Pfam" id="PF00856">
    <property type="entry name" value="SET"/>
    <property type="match status" value="1"/>
</dbReference>
<feature type="compositionally biased region" description="Polar residues" evidence="1">
    <location>
        <begin position="53"/>
        <end position="66"/>
    </location>
</feature>
<dbReference type="RefSeq" id="XP_042928400.1">
    <property type="nucleotide sequence ID" value="XM_043058486.1"/>
</dbReference>
<evidence type="ECO:0000313" key="4">
    <source>
        <dbReference type="Proteomes" id="UP000006906"/>
    </source>
</evidence>
<proteinExistence type="predicted"/>
<feature type="domain" description="SET" evidence="2">
    <location>
        <begin position="191"/>
        <end position="308"/>
    </location>
</feature>
<evidence type="ECO:0000313" key="3">
    <source>
        <dbReference type="EMBL" id="PNW88264.1"/>
    </source>
</evidence>
<reference evidence="3 4" key="1">
    <citation type="journal article" date="2007" name="Science">
        <title>The Chlamydomonas genome reveals the evolution of key animal and plant functions.</title>
        <authorList>
            <person name="Merchant S.S."/>
            <person name="Prochnik S.E."/>
            <person name="Vallon O."/>
            <person name="Harris E.H."/>
            <person name="Karpowicz S.J."/>
            <person name="Witman G.B."/>
            <person name="Terry A."/>
            <person name="Salamov A."/>
            <person name="Fritz-Laylin L.K."/>
            <person name="Marechal-Drouard L."/>
            <person name="Marshall W.F."/>
            <person name="Qu L.H."/>
            <person name="Nelson D.R."/>
            <person name="Sanderfoot A.A."/>
            <person name="Spalding M.H."/>
            <person name="Kapitonov V.V."/>
            <person name="Ren Q."/>
            <person name="Ferris P."/>
            <person name="Lindquist E."/>
            <person name="Shapiro H."/>
            <person name="Lucas S.M."/>
            <person name="Grimwood J."/>
            <person name="Schmutz J."/>
            <person name="Cardol P."/>
            <person name="Cerutti H."/>
            <person name="Chanfreau G."/>
            <person name="Chen C.L."/>
            <person name="Cognat V."/>
            <person name="Croft M.T."/>
            <person name="Dent R."/>
            <person name="Dutcher S."/>
            <person name="Fernandez E."/>
            <person name="Fukuzawa H."/>
            <person name="Gonzalez-Ballester D."/>
            <person name="Gonzalez-Halphen D."/>
            <person name="Hallmann A."/>
            <person name="Hanikenne M."/>
            <person name="Hippler M."/>
            <person name="Inwood W."/>
            <person name="Jabbari K."/>
            <person name="Kalanon M."/>
            <person name="Kuras R."/>
            <person name="Lefebvre P.A."/>
            <person name="Lemaire S.D."/>
            <person name="Lobanov A.V."/>
            <person name="Lohr M."/>
            <person name="Manuell A."/>
            <person name="Meier I."/>
            <person name="Mets L."/>
            <person name="Mittag M."/>
            <person name="Mittelmeier T."/>
            <person name="Moroney J.V."/>
            <person name="Moseley J."/>
            <person name="Napoli C."/>
            <person name="Nedelcu A.M."/>
            <person name="Niyogi K."/>
            <person name="Novoselov S.V."/>
            <person name="Paulsen I.T."/>
            <person name="Pazour G."/>
            <person name="Purton S."/>
            <person name="Ral J.P."/>
            <person name="Riano-Pachon D.M."/>
            <person name="Riekhof W."/>
            <person name="Rymarquis L."/>
            <person name="Schroda M."/>
            <person name="Stern D."/>
            <person name="Umen J."/>
            <person name="Willows R."/>
            <person name="Wilson N."/>
            <person name="Zimmer S.L."/>
            <person name="Allmer J."/>
            <person name="Balk J."/>
            <person name="Bisova K."/>
            <person name="Chen C.J."/>
            <person name="Elias M."/>
            <person name="Gendler K."/>
            <person name="Hauser C."/>
            <person name="Lamb M.R."/>
            <person name="Ledford H."/>
            <person name="Long J.C."/>
            <person name="Minagawa J."/>
            <person name="Page M.D."/>
            <person name="Pan J."/>
            <person name="Pootakham W."/>
            <person name="Roje S."/>
            <person name="Rose A."/>
            <person name="Stahlberg E."/>
            <person name="Terauchi A.M."/>
            <person name="Yang P."/>
            <person name="Ball S."/>
            <person name="Bowler C."/>
            <person name="Dieckmann C.L."/>
            <person name="Gladyshev V.N."/>
            <person name="Green P."/>
            <person name="Jorgensen R."/>
            <person name="Mayfield S."/>
            <person name="Mueller-Roeber B."/>
            <person name="Rajamani S."/>
            <person name="Sayre R.T."/>
            <person name="Brokstein P."/>
            <person name="Dubchak I."/>
            <person name="Goodstein D."/>
            <person name="Hornick L."/>
            <person name="Huang Y.W."/>
            <person name="Jhaveri J."/>
            <person name="Luo Y."/>
            <person name="Martinez D."/>
            <person name="Ngau W.C."/>
            <person name="Otillar B."/>
            <person name="Poliakov A."/>
            <person name="Porter A."/>
            <person name="Szajkowski L."/>
            <person name="Werner G."/>
            <person name="Zhou K."/>
            <person name="Grigoriev I.V."/>
            <person name="Rokhsar D.S."/>
            <person name="Grossman A.R."/>
        </authorList>
    </citation>
    <scope>NUCLEOTIDE SEQUENCE [LARGE SCALE GENOMIC DNA]</scope>
    <source>
        <strain evidence="4">CC-503</strain>
    </source>
</reference>
<dbReference type="PROSITE" id="PS50280">
    <property type="entry name" value="SET"/>
    <property type="match status" value="1"/>
</dbReference>
<feature type="region of interest" description="Disordered" evidence="1">
    <location>
        <begin position="41"/>
        <end position="95"/>
    </location>
</feature>
<gene>
    <name evidence="3" type="ORF">CHLRE_01g021800v5</name>
</gene>
<dbReference type="SMART" id="SM00317">
    <property type="entry name" value="SET"/>
    <property type="match status" value="1"/>
</dbReference>
<dbReference type="OrthoDB" id="308383at2759"/>
<sequence>MSLLNARGGAGAHSSATGWPSVARARSVTLCRASAKPDSSVRSAAVTTIERPSPTTSQPSGATSSGAVGPAREAAPPALSTSSTSSAAATAAPPSLSRRDPRLLAAMAGALTLVGEACYNRLSSLQPEQLPALEAVAAALGGGAAAAAGVAAAGLGLAKLVMGDKFHVELLRGRLYIVAGVPSAGPAVAPGAVVVRPTGDVRGNGAFAAASIPAGTCLGAYSGVLLDTEAFDAKYPDGAGDYAMAVDERHVLDAAHLAPDTAAFHPVHMNHSRARPNVGRYYRRATRTVLFFTLRRVEAGEELLYDYGRRYWRGREHLELP</sequence>
<dbReference type="Gene3D" id="2.170.270.10">
    <property type="entry name" value="SET domain"/>
    <property type="match status" value="1"/>
</dbReference>
<evidence type="ECO:0000256" key="1">
    <source>
        <dbReference type="SAM" id="MobiDB-lite"/>
    </source>
</evidence>
<dbReference type="InterPro" id="IPR046341">
    <property type="entry name" value="SET_dom_sf"/>
</dbReference>
<dbReference type="InParanoid" id="A0A2K3E670"/>
<evidence type="ECO:0000259" key="2">
    <source>
        <dbReference type="PROSITE" id="PS50280"/>
    </source>
</evidence>
<dbReference type="KEGG" id="cre:CHLRE_01g021800v5"/>
<dbReference type="GeneID" id="66052025"/>
<organism evidence="3 4">
    <name type="scientific">Chlamydomonas reinhardtii</name>
    <name type="common">Chlamydomonas smithii</name>
    <dbReference type="NCBI Taxonomy" id="3055"/>
    <lineage>
        <taxon>Eukaryota</taxon>
        <taxon>Viridiplantae</taxon>
        <taxon>Chlorophyta</taxon>
        <taxon>core chlorophytes</taxon>
        <taxon>Chlorophyceae</taxon>
        <taxon>CS clade</taxon>
        <taxon>Chlamydomonadales</taxon>
        <taxon>Chlamydomonadaceae</taxon>
        <taxon>Chlamydomonas</taxon>
    </lineage>
</organism>
<dbReference type="EMBL" id="CM008962">
    <property type="protein sequence ID" value="PNW88264.1"/>
    <property type="molecule type" value="Genomic_DNA"/>
</dbReference>
<dbReference type="STRING" id="3055.A0A2K3E670"/>
<dbReference type="Gramene" id="PNW88264">
    <property type="protein sequence ID" value="PNW88264"/>
    <property type="gene ID" value="CHLRE_01g021800v5"/>
</dbReference>
<keyword evidence="4" id="KW-1185">Reference proteome</keyword>
<name>A0A2K3E670_CHLRE</name>
<dbReference type="SUPFAM" id="SSF82199">
    <property type="entry name" value="SET domain"/>
    <property type="match status" value="1"/>
</dbReference>
<dbReference type="InterPro" id="IPR001214">
    <property type="entry name" value="SET_dom"/>
</dbReference>
<dbReference type="AlphaFoldDB" id="A0A2K3E670"/>
<dbReference type="Proteomes" id="UP000006906">
    <property type="component" value="Chromosome 1"/>
</dbReference>
<protein>
    <recommendedName>
        <fullName evidence="2">SET domain-containing protein</fullName>
    </recommendedName>
</protein>